<evidence type="ECO:0000256" key="1">
    <source>
        <dbReference type="SAM" id="Phobius"/>
    </source>
</evidence>
<keyword evidence="1" id="KW-0812">Transmembrane</keyword>
<dbReference type="OrthoDB" id="9807602at2"/>
<sequence length="484" mass="55195">MLQDNEGSNVKKQWLYVFIFFSLIYGFTAQRGVSWQDNGEYQWRCWNGQIVSQEYGLCRSHPLYMTIGYGISKLPLPFPMSLNIFSAVMGAIAVANFSVISRFFTKNSFLILGLTFSLGLSHTLWWLSTITETYTSQLALFTFGLLFLFRYIENGRASNLYWLALFNGLGISVHNLALLSIPVYAGVVIYMLYKRQTAFKHIIIAGLFWIAGLLPLIAASVFKLGKEPMGIGELVMDILVGRYGDEVFNVAGVTKFALPNAFFSSLNFVNLLAVFAAAGIFALLKNFREAGIHRKTLVFLAAVHFLFFIRYSVPDQFMFILPSIILIGLCSANAFEFFKLPQKIQERLCYLLIGFAVLQPLFFSGICSIAQKNELAKRQRTIDRRDEARYWIKPWKNNENSAHLWSEAVAQMVPEGSVLIADNSSRYPLYFAQERSRKNFDVVHGSPEEYEHGRAYFSVKQVSDSPEGRKWDKISSFPRLYRLK</sequence>
<feature type="transmembrane region" description="Helical" evidence="1">
    <location>
        <begin position="109"/>
        <end position="127"/>
    </location>
</feature>
<evidence type="ECO:0000313" key="2">
    <source>
        <dbReference type="EMBL" id="AQQ09393.1"/>
    </source>
</evidence>
<dbReference type="Proteomes" id="UP000188273">
    <property type="component" value="Chromosome"/>
</dbReference>
<feature type="transmembrane region" description="Helical" evidence="1">
    <location>
        <begin position="202"/>
        <end position="222"/>
    </location>
</feature>
<dbReference type="Pfam" id="PF11028">
    <property type="entry name" value="TMEM260-like"/>
    <property type="match status" value="1"/>
</dbReference>
<evidence type="ECO:0000313" key="3">
    <source>
        <dbReference type="Proteomes" id="UP000188273"/>
    </source>
</evidence>
<organism evidence="2 3">
    <name type="scientific">Sedimentisphaera cyanobacteriorum</name>
    <dbReference type="NCBI Taxonomy" id="1940790"/>
    <lineage>
        <taxon>Bacteria</taxon>
        <taxon>Pseudomonadati</taxon>
        <taxon>Planctomycetota</taxon>
        <taxon>Phycisphaerae</taxon>
        <taxon>Sedimentisphaerales</taxon>
        <taxon>Sedimentisphaeraceae</taxon>
        <taxon>Sedimentisphaera</taxon>
    </lineage>
</organism>
<dbReference type="EMBL" id="CP019633">
    <property type="protein sequence ID" value="AQQ09393.1"/>
    <property type="molecule type" value="Genomic_DNA"/>
</dbReference>
<accession>A0A1Q2HQ78</accession>
<keyword evidence="1" id="KW-0472">Membrane</keyword>
<evidence type="ECO:0008006" key="4">
    <source>
        <dbReference type="Google" id="ProtNLM"/>
    </source>
</evidence>
<feature type="transmembrane region" description="Helical" evidence="1">
    <location>
        <begin position="172"/>
        <end position="193"/>
    </location>
</feature>
<protein>
    <recommendedName>
        <fullName evidence="4">DUF2723 domain-containing protein</fullName>
    </recommendedName>
</protein>
<feature type="transmembrane region" description="Helical" evidence="1">
    <location>
        <begin position="350"/>
        <end position="371"/>
    </location>
</feature>
<name>A0A1Q2HQ78_9BACT</name>
<feature type="transmembrane region" description="Helical" evidence="1">
    <location>
        <begin position="296"/>
        <end position="313"/>
    </location>
</feature>
<dbReference type="STRING" id="1940790.L21SP3_01197"/>
<feature type="transmembrane region" description="Helical" evidence="1">
    <location>
        <begin position="319"/>
        <end position="338"/>
    </location>
</feature>
<keyword evidence="1" id="KW-1133">Transmembrane helix</keyword>
<feature type="transmembrane region" description="Helical" evidence="1">
    <location>
        <begin position="14"/>
        <end position="33"/>
    </location>
</feature>
<reference evidence="3" key="1">
    <citation type="submission" date="2017-02" db="EMBL/GenBank/DDBJ databases">
        <title>Comparative genomics and description of representatives of a novel lineage of planctomycetes thriving in anoxic sediments.</title>
        <authorList>
            <person name="Spring S."/>
            <person name="Bunk B."/>
            <person name="Sproer C."/>
            <person name="Klenk H.-P."/>
        </authorList>
    </citation>
    <scope>NUCLEOTIDE SEQUENCE [LARGE SCALE GENOMIC DNA]</scope>
    <source>
        <strain evidence="3">L21-RPul-D3</strain>
    </source>
</reference>
<dbReference type="RefSeq" id="WP_077539991.1">
    <property type="nucleotide sequence ID" value="NZ_CP019633.1"/>
</dbReference>
<feature type="transmembrane region" description="Helical" evidence="1">
    <location>
        <begin position="262"/>
        <end position="284"/>
    </location>
</feature>
<gene>
    <name evidence="2" type="ORF">L21SP3_01197</name>
</gene>
<keyword evidence="3" id="KW-1185">Reference proteome</keyword>
<dbReference type="KEGG" id="pbu:L21SP3_01197"/>
<proteinExistence type="predicted"/>
<dbReference type="InterPro" id="IPR021280">
    <property type="entry name" value="TMEM260-like"/>
</dbReference>
<feature type="transmembrane region" description="Helical" evidence="1">
    <location>
        <begin position="82"/>
        <end position="103"/>
    </location>
</feature>
<dbReference type="AlphaFoldDB" id="A0A1Q2HQ78"/>